<protein>
    <submittedName>
        <fullName evidence="1">Uncharacterized protein</fullName>
    </submittedName>
</protein>
<sequence length="294" mass="30828">MAGACDPCSHFAPGLNHVLLDCFGEGNVADTAMSGAGSTGGDDPLQRAIWRLRSRGCWTDAAALLTPHVGKAGQAAAAVQRTALLVERCLFTGQGWAEAEDALRVAEAVAQDDDDRGAAACERGQLAYAATVLGVRDRADEARSALGRAAALLSPGSRTRPLLDFRRGLVAEHLADAPQSARPAYHRAHAGAEAHGDTLLLSFTWRHLAALALRDGEVAEARKGFAESLRIREDLGFLIGTAPALAALAEAEPEPEAARLRAEARRLFHLLGGIPTWLADQLHPAPSPAPSPAA</sequence>
<gene>
    <name evidence="1" type="ORF">Scinn_14450</name>
</gene>
<reference evidence="2" key="1">
    <citation type="submission" date="2020-09" db="EMBL/GenBank/DDBJ databases">
        <title>Whole genome shotgun sequence of Streptomyces cinnamonensis NBRC 15873.</title>
        <authorList>
            <person name="Komaki H."/>
            <person name="Tamura T."/>
        </authorList>
    </citation>
    <scope>NUCLEOTIDE SEQUENCE [LARGE SCALE GENOMIC DNA]</scope>
    <source>
        <strain evidence="2">NBRC 15873</strain>
    </source>
</reference>
<accession>A0ABQ3NGX2</accession>
<comment type="caution">
    <text evidence="1">The sequence shown here is derived from an EMBL/GenBank/DDBJ whole genome shotgun (WGS) entry which is preliminary data.</text>
</comment>
<dbReference type="Proteomes" id="UP000660554">
    <property type="component" value="Unassembled WGS sequence"/>
</dbReference>
<proteinExistence type="predicted"/>
<dbReference type="InterPro" id="IPR011990">
    <property type="entry name" value="TPR-like_helical_dom_sf"/>
</dbReference>
<dbReference type="SUPFAM" id="SSF48452">
    <property type="entry name" value="TPR-like"/>
    <property type="match status" value="1"/>
</dbReference>
<name>A0ABQ3NGX2_STRVG</name>
<evidence type="ECO:0000313" key="2">
    <source>
        <dbReference type="Proteomes" id="UP000660554"/>
    </source>
</evidence>
<organism evidence="1 2">
    <name type="scientific">Streptomyces virginiae</name>
    <name type="common">Streptomyces cinnamonensis</name>
    <dbReference type="NCBI Taxonomy" id="1961"/>
    <lineage>
        <taxon>Bacteria</taxon>
        <taxon>Bacillati</taxon>
        <taxon>Actinomycetota</taxon>
        <taxon>Actinomycetes</taxon>
        <taxon>Kitasatosporales</taxon>
        <taxon>Streptomycetaceae</taxon>
        <taxon>Streptomyces</taxon>
    </lineage>
</organism>
<dbReference type="EMBL" id="BNDV01000002">
    <property type="protein sequence ID" value="GHI11982.1"/>
    <property type="molecule type" value="Genomic_DNA"/>
</dbReference>
<keyword evidence="2" id="KW-1185">Reference proteome</keyword>
<dbReference type="Gene3D" id="1.25.40.10">
    <property type="entry name" value="Tetratricopeptide repeat domain"/>
    <property type="match status" value="1"/>
</dbReference>
<evidence type="ECO:0000313" key="1">
    <source>
        <dbReference type="EMBL" id="GHI11982.1"/>
    </source>
</evidence>